<keyword evidence="6" id="KW-1185">Reference proteome</keyword>
<comment type="subcellular location">
    <subcellularLocation>
        <location evidence="1">Cell outer membrane</location>
    </subcellularLocation>
</comment>
<dbReference type="InterPro" id="IPR041700">
    <property type="entry name" value="OMP_b-brl_3"/>
</dbReference>
<evidence type="ECO:0000313" key="6">
    <source>
        <dbReference type="Proteomes" id="UP001525566"/>
    </source>
</evidence>
<dbReference type="InterPro" id="IPR037066">
    <property type="entry name" value="Plug_dom_sf"/>
</dbReference>
<reference evidence="5 6" key="1">
    <citation type="submission" date="2022-09" db="EMBL/GenBank/DDBJ databases">
        <title>Chryseobacterium oleae sp.nov., isolated from the inter-root soil of Pyrola calliantha H. Andr. in Tibet.</title>
        <authorList>
            <person name="Li Z."/>
        </authorList>
    </citation>
    <scope>NUCLEOTIDE SEQUENCE [LARGE SCALE GENOMIC DNA]</scope>
    <source>
        <strain evidence="6">pc1-10</strain>
    </source>
</reference>
<keyword evidence="3" id="KW-0998">Cell outer membrane</keyword>
<dbReference type="EMBL" id="JAOAMU010000008">
    <property type="protein sequence ID" value="MCT2564428.1"/>
    <property type="molecule type" value="Genomic_DNA"/>
</dbReference>
<dbReference type="Gene3D" id="2.40.170.20">
    <property type="entry name" value="TonB-dependent receptor, beta-barrel domain"/>
    <property type="match status" value="1"/>
</dbReference>
<evidence type="ECO:0000256" key="1">
    <source>
        <dbReference type="ARBA" id="ARBA00004442"/>
    </source>
</evidence>
<dbReference type="RefSeq" id="WP_259841348.1">
    <property type="nucleotide sequence ID" value="NZ_JAOAMU010000008.1"/>
</dbReference>
<feature type="domain" description="Outer membrane protein beta-barrel" evidence="4">
    <location>
        <begin position="289"/>
        <end position="683"/>
    </location>
</feature>
<name>A0ABT2IZZ2_9FLAO</name>
<protein>
    <submittedName>
        <fullName evidence="5">Outer membrane beta-barrel family protein</fullName>
    </submittedName>
</protein>
<gene>
    <name evidence="5" type="ORF">N0B48_21235</name>
</gene>
<evidence type="ECO:0000313" key="5">
    <source>
        <dbReference type="EMBL" id="MCT2564428.1"/>
    </source>
</evidence>
<evidence type="ECO:0000256" key="3">
    <source>
        <dbReference type="ARBA" id="ARBA00023237"/>
    </source>
</evidence>
<evidence type="ECO:0000259" key="4">
    <source>
        <dbReference type="Pfam" id="PF14905"/>
    </source>
</evidence>
<keyword evidence="2" id="KW-0472">Membrane</keyword>
<accession>A0ABT2IZZ2</accession>
<proteinExistence type="predicted"/>
<dbReference type="Gene3D" id="2.170.130.10">
    <property type="entry name" value="TonB-dependent receptor, plug domain"/>
    <property type="match status" value="1"/>
</dbReference>
<dbReference type="Proteomes" id="UP001525566">
    <property type="component" value="Unassembled WGS sequence"/>
</dbReference>
<dbReference type="InterPro" id="IPR036942">
    <property type="entry name" value="Beta-barrel_TonB_sf"/>
</dbReference>
<sequence>MKLKYILISTFLSAALSAQIQKDSIRHVEQINLLVKKKLLERKADRLIFNVEASIASQGMDATETLANVPMLKVDENMGSISITGKSSVNVMINGRMLNLSGNALLNYLKSIRSENISKIEVITTPPSKYEAQGNSGLINIILKKNPNLGFSGNINSNLIQRSYSGFSSNGSLNYQTEKFSSSLKLTYYDSAKRTDENYNIIGASQNYSNSIRKDMWKELTPILNLSYKIGKNAEIGMEYIYAHQKSGMDIVNTTKNIDANHKEESLLTNTFHREKLPTHTLSAYYDLKLDSLGKKLSIAGNFYKSNSDTEVNFSTITLSDHSVQDVKTTSLISPQIFSAQADLELPFSFGTLETGLKFNQFKNSSDIQYFNLNGGQYVPDLSRANLFTYQEENYAAYFSYAKTFGEHWETKASLRYEHTNAESSTPSSNSENKYNYGQWFPSAYVSYKEDKNVFSFSYSRRINRPSMGNLNPFRWYSNPYSYSSGNPLLTPAYINNWELGYTFNNKFSTSVYYLRMKNAFGQISAIDDISQISTYLNYYNNNFWGLNASYTDTFFKFWESSISMNASLQNSSVFNVDAETQKGSSFSYSINNTFTLNKSKTLVFFLNYSHSLAYKNVNSYFQAYPELTSGLKVSLMEKKLQINATLTNIFAQRYRGELYFSDNTQYMNNYWDGRSFRLSVNYTFGSSKKKINKKNIKFEEKERAQ</sequence>
<evidence type="ECO:0000256" key="2">
    <source>
        <dbReference type="ARBA" id="ARBA00023136"/>
    </source>
</evidence>
<dbReference type="SUPFAM" id="SSF56935">
    <property type="entry name" value="Porins"/>
    <property type="match status" value="1"/>
</dbReference>
<dbReference type="Pfam" id="PF14905">
    <property type="entry name" value="OMP_b-brl_3"/>
    <property type="match status" value="1"/>
</dbReference>
<organism evidence="5 6">
    <name type="scientific">Chryseobacterium herbae</name>
    <dbReference type="NCBI Taxonomy" id="2976476"/>
    <lineage>
        <taxon>Bacteria</taxon>
        <taxon>Pseudomonadati</taxon>
        <taxon>Bacteroidota</taxon>
        <taxon>Flavobacteriia</taxon>
        <taxon>Flavobacteriales</taxon>
        <taxon>Weeksellaceae</taxon>
        <taxon>Chryseobacterium group</taxon>
        <taxon>Chryseobacterium</taxon>
    </lineage>
</organism>
<comment type="caution">
    <text evidence="5">The sequence shown here is derived from an EMBL/GenBank/DDBJ whole genome shotgun (WGS) entry which is preliminary data.</text>
</comment>